<evidence type="ECO:0000313" key="5">
    <source>
        <dbReference type="Proteomes" id="UP001498771"/>
    </source>
</evidence>
<dbReference type="Pfam" id="PF00410">
    <property type="entry name" value="Ribosomal_S8"/>
    <property type="match status" value="1"/>
</dbReference>
<name>A0ABR1EZR3_9ASCO</name>
<comment type="caution">
    <text evidence="4">The sequence shown here is derived from an EMBL/GenBank/DDBJ whole genome shotgun (WGS) entry which is preliminary data.</text>
</comment>
<accession>A0ABR1EZR3</accession>
<evidence type="ECO:0000256" key="3">
    <source>
        <dbReference type="ARBA" id="ARBA00023274"/>
    </source>
</evidence>
<keyword evidence="5" id="KW-1185">Reference proteome</keyword>
<evidence type="ECO:0000256" key="2">
    <source>
        <dbReference type="ARBA" id="ARBA00022980"/>
    </source>
</evidence>
<comment type="similarity">
    <text evidence="1">Belongs to the universal ribosomal protein uS8 family.</text>
</comment>
<dbReference type="GeneID" id="90036058"/>
<evidence type="ECO:0000313" key="4">
    <source>
        <dbReference type="EMBL" id="KAK7203095.1"/>
    </source>
</evidence>
<protein>
    <submittedName>
        <fullName evidence="4">Mitochondrial 37S ribosomal protein MRPS8</fullName>
    </submittedName>
</protein>
<dbReference type="GO" id="GO:0005840">
    <property type="term" value="C:ribosome"/>
    <property type="evidence" value="ECO:0007669"/>
    <property type="project" value="UniProtKB-KW"/>
</dbReference>
<dbReference type="InterPro" id="IPR000630">
    <property type="entry name" value="Ribosomal_uS8"/>
</dbReference>
<dbReference type="SUPFAM" id="SSF56047">
    <property type="entry name" value="Ribosomal protein S8"/>
    <property type="match status" value="1"/>
</dbReference>
<organism evidence="4 5">
    <name type="scientific">Myxozyma melibiosi</name>
    <dbReference type="NCBI Taxonomy" id="54550"/>
    <lineage>
        <taxon>Eukaryota</taxon>
        <taxon>Fungi</taxon>
        <taxon>Dikarya</taxon>
        <taxon>Ascomycota</taxon>
        <taxon>Saccharomycotina</taxon>
        <taxon>Lipomycetes</taxon>
        <taxon>Lipomycetales</taxon>
        <taxon>Lipomycetaceae</taxon>
        <taxon>Myxozyma</taxon>
    </lineage>
</organism>
<keyword evidence="2 4" id="KW-0689">Ribosomal protein</keyword>
<keyword evidence="3" id="KW-0687">Ribonucleoprotein</keyword>
<sequence length="156" mass="16932">MSIHGIANVCSQLVNCSMARGALVSIPYTKLHLAIMLGLYRHGVVSAVNLGGQYGPHLTPQAIETEPVSSRRLWITLKYKDGTPVLKNAGLVMASKDFFEMKRFELVALLHGATVKRMRPIAPGELLFIKTDKGILEGREAAAIGRGGQALCRFST</sequence>
<evidence type="ECO:0000256" key="1">
    <source>
        <dbReference type="ARBA" id="ARBA00006471"/>
    </source>
</evidence>
<gene>
    <name evidence="4" type="ORF">BZA70DRAFT_241793</name>
</gene>
<dbReference type="Gene3D" id="3.30.1370.30">
    <property type="match status" value="1"/>
</dbReference>
<dbReference type="RefSeq" id="XP_064766128.1">
    <property type="nucleotide sequence ID" value="XM_064910546.1"/>
</dbReference>
<reference evidence="4 5" key="1">
    <citation type="submission" date="2024-03" db="EMBL/GenBank/DDBJ databases">
        <title>Genome-scale model development and genomic sequencing of the oleaginous clade Lipomyces.</title>
        <authorList>
            <consortium name="Lawrence Berkeley National Laboratory"/>
            <person name="Czajka J.J."/>
            <person name="Han Y."/>
            <person name="Kim J."/>
            <person name="Mondo S.J."/>
            <person name="Hofstad B.A."/>
            <person name="Robles A."/>
            <person name="Haridas S."/>
            <person name="Riley R."/>
            <person name="LaButti K."/>
            <person name="Pangilinan J."/>
            <person name="Andreopoulos W."/>
            <person name="Lipzen A."/>
            <person name="Yan J."/>
            <person name="Wang M."/>
            <person name="Ng V."/>
            <person name="Grigoriev I.V."/>
            <person name="Spatafora J.W."/>
            <person name="Magnuson J.K."/>
            <person name="Baker S.E."/>
            <person name="Pomraning K.R."/>
        </authorList>
    </citation>
    <scope>NUCLEOTIDE SEQUENCE [LARGE SCALE GENOMIC DNA]</scope>
    <source>
        <strain evidence="4 5">Phaff 52-87</strain>
    </source>
</reference>
<dbReference type="InterPro" id="IPR035987">
    <property type="entry name" value="Ribosomal_uS8_sf"/>
</dbReference>
<proteinExistence type="inferred from homology"/>
<dbReference type="EMBL" id="JBBJBU010000013">
    <property type="protein sequence ID" value="KAK7203095.1"/>
    <property type="molecule type" value="Genomic_DNA"/>
</dbReference>
<dbReference type="Proteomes" id="UP001498771">
    <property type="component" value="Unassembled WGS sequence"/>
</dbReference>